<feature type="binding site" evidence="17">
    <location>
        <position position="85"/>
    </location>
    <ligand>
        <name>ATP</name>
        <dbReference type="ChEBI" id="CHEBI:30616"/>
    </ligand>
</feature>
<evidence type="ECO:0000256" key="10">
    <source>
        <dbReference type="ARBA" id="ARBA00022989"/>
    </source>
</evidence>
<evidence type="ECO:0000313" key="20">
    <source>
        <dbReference type="EMBL" id="SEJ21856.1"/>
    </source>
</evidence>
<evidence type="ECO:0000313" key="21">
    <source>
        <dbReference type="Proteomes" id="UP000199200"/>
    </source>
</evidence>
<dbReference type="Proteomes" id="UP000199200">
    <property type="component" value="Unassembled WGS sequence"/>
</dbReference>
<dbReference type="Gene3D" id="1.10.287.3610">
    <property type="match status" value="1"/>
</dbReference>
<evidence type="ECO:0000256" key="13">
    <source>
        <dbReference type="ARBA" id="ARBA00023209"/>
    </source>
</evidence>
<organism evidence="20 21">
    <name type="scientific">Bhargavaea ginsengi</name>
    <dbReference type="NCBI Taxonomy" id="426757"/>
    <lineage>
        <taxon>Bacteria</taxon>
        <taxon>Bacillati</taxon>
        <taxon>Bacillota</taxon>
        <taxon>Bacilli</taxon>
        <taxon>Bacillales</taxon>
        <taxon>Caryophanaceae</taxon>
        <taxon>Bhargavaea</taxon>
    </lineage>
</organism>
<keyword evidence="13" id="KW-0594">Phospholipid biosynthesis</keyword>
<evidence type="ECO:0000256" key="14">
    <source>
        <dbReference type="ARBA" id="ARBA00023264"/>
    </source>
</evidence>
<keyword evidence="14" id="KW-1208">Phospholipid metabolism</keyword>
<comment type="cofactor">
    <cofactor evidence="18">
        <name>Mg(2+)</name>
        <dbReference type="ChEBI" id="CHEBI:18420"/>
    </cofactor>
    <text evidence="18">Mn(2+), Zn(2+), Cd(2+) and Co(2+) support activity to lesser extents.</text>
</comment>
<feature type="binding site" evidence="17">
    <location>
        <position position="25"/>
    </location>
    <ligand>
        <name>ATP</name>
        <dbReference type="ChEBI" id="CHEBI:30616"/>
    </ligand>
</feature>
<keyword evidence="5" id="KW-0808">Transferase</keyword>
<name>A0A1H6X137_9BACL</name>
<dbReference type="GO" id="GO:0005524">
    <property type="term" value="F:ATP binding"/>
    <property type="evidence" value="ECO:0007669"/>
    <property type="project" value="UniProtKB-KW"/>
</dbReference>
<dbReference type="InterPro" id="IPR036945">
    <property type="entry name" value="DAGK_sf"/>
</dbReference>
<dbReference type="AlphaFoldDB" id="A0A1H6X137"/>
<dbReference type="Pfam" id="PF01219">
    <property type="entry name" value="DAGK_prokar"/>
    <property type="match status" value="1"/>
</dbReference>
<keyword evidence="11" id="KW-0443">Lipid metabolism</keyword>
<evidence type="ECO:0000256" key="7">
    <source>
        <dbReference type="ARBA" id="ARBA00022741"/>
    </source>
</evidence>
<proteinExistence type="inferred from homology"/>
<feature type="active site" description="Proton acceptor" evidence="15">
    <location>
        <position position="78"/>
    </location>
</feature>
<feature type="binding site" evidence="18">
    <location>
        <position position="37"/>
    </location>
    <ligand>
        <name>a divalent metal cation</name>
        <dbReference type="ChEBI" id="CHEBI:60240"/>
    </ligand>
</feature>
<accession>A0A1H6X137</accession>
<feature type="binding site" evidence="17">
    <location>
        <begin position="94"/>
        <end position="96"/>
    </location>
    <ligand>
        <name>ATP</name>
        <dbReference type="ChEBI" id="CHEBI:30616"/>
    </ligand>
</feature>
<dbReference type="InterPro" id="IPR000829">
    <property type="entry name" value="DAGK"/>
</dbReference>
<keyword evidence="10 19" id="KW-1133">Transmembrane helix</keyword>
<evidence type="ECO:0000256" key="11">
    <source>
        <dbReference type="ARBA" id="ARBA00023098"/>
    </source>
</evidence>
<evidence type="ECO:0000256" key="3">
    <source>
        <dbReference type="ARBA" id="ARBA00022475"/>
    </source>
</evidence>
<comment type="subcellular location">
    <subcellularLocation>
        <location evidence="1">Cell membrane</location>
        <topology evidence="1">Multi-pass membrane protein</topology>
    </subcellularLocation>
</comment>
<keyword evidence="18" id="KW-0479">Metal-binding</keyword>
<evidence type="ECO:0000256" key="12">
    <source>
        <dbReference type="ARBA" id="ARBA00023136"/>
    </source>
</evidence>
<evidence type="ECO:0000256" key="5">
    <source>
        <dbReference type="ARBA" id="ARBA00022679"/>
    </source>
</evidence>
<feature type="binding site" evidence="17">
    <location>
        <begin position="103"/>
        <end position="104"/>
    </location>
    <ligand>
        <name>ATP</name>
        <dbReference type="ChEBI" id="CHEBI:30616"/>
    </ligand>
</feature>
<gene>
    <name evidence="20" type="ORF">SAMN04488127_1298</name>
</gene>
<reference evidence="21" key="1">
    <citation type="submission" date="2016-10" db="EMBL/GenBank/DDBJ databases">
        <authorList>
            <person name="Varghese N."/>
            <person name="Submissions S."/>
        </authorList>
    </citation>
    <scope>NUCLEOTIDE SEQUENCE [LARGE SCALE GENOMIC DNA]</scope>
    <source>
        <strain evidence="21">CGMCC 1.6763</strain>
    </source>
</reference>
<protein>
    <submittedName>
        <fullName evidence="20">Diacylglycerol kinase (ATP)</fullName>
    </submittedName>
</protein>
<evidence type="ECO:0000256" key="8">
    <source>
        <dbReference type="ARBA" id="ARBA00022777"/>
    </source>
</evidence>
<dbReference type="InterPro" id="IPR033717">
    <property type="entry name" value="UDPK"/>
</dbReference>
<dbReference type="STRING" id="426757.SAMN04488127_1298"/>
<evidence type="ECO:0000256" key="9">
    <source>
        <dbReference type="ARBA" id="ARBA00022840"/>
    </source>
</evidence>
<dbReference type="GO" id="GO:0008654">
    <property type="term" value="P:phospholipid biosynthetic process"/>
    <property type="evidence" value="ECO:0007669"/>
    <property type="project" value="UniProtKB-KW"/>
</dbReference>
<evidence type="ECO:0000256" key="6">
    <source>
        <dbReference type="ARBA" id="ARBA00022692"/>
    </source>
</evidence>
<dbReference type="PANTHER" id="PTHR34299">
    <property type="entry name" value="DIACYLGLYCEROL KINASE"/>
    <property type="match status" value="1"/>
</dbReference>
<evidence type="ECO:0000256" key="18">
    <source>
        <dbReference type="PIRSR" id="PIRSR600829-4"/>
    </source>
</evidence>
<keyword evidence="3" id="KW-1003">Cell membrane</keyword>
<keyword evidence="8 20" id="KW-0418">Kinase</keyword>
<dbReference type="EMBL" id="FNZF01000002">
    <property type="protein sequence ID" value="SEJ21856.1"/>
    <property type="molecule type" value="Genomic_DNA"/>
</dbReference>
<evidence type="ECO:0000256" key="2">
    <source>
        <dbReference type="ARBA" id="ARBA00005967"/>
    </source>
</evidence>
<evidence type="ECO:0000256" key="4">
    <source>
        <dbReference type="ARBA" id="ARBA00022516"/>
    </source>
</evidence>
<evidence type="ECO:0000256" key="16">
    <source>
        <dbReference type="PIRSR" id="PIRSR600829-2"/>
    </source>
</evidence>
<keyword evidence="7 17" id="KW-0547">Nucleotide-binding</keyword>
<feature type="binding site" evidence="16">
    <location>
        <position position="78"/>
    </location>
    <ligand>
        <name>substrate</name>
    </ligand>
</feature>
<keyword evidence="21" id="KW-1185">Reference proteome</keyword>
<dbReference type="PANTHER" id="PTHR34299:SF1">
    <property type="entry name" value="DIACYLGLYCEROL KINASE"/>
    <property type="match status" value="1"/>
</dbReference>
<dbReference type="PROSITE" id="PS01069">
    <property type="entry name" value="DAGK_PROKAR"/>
    <property type="match status" value="1"/>
</dbReference>
<keyword evidence="6 19" id="KW-0812">Transmembrane</keyword>
<comment type="similarity">
    <text evidence="2">Belongs to the bacterial diacylglycerol kinase family.</text>
</comment>
<keyword evidence="18" id="KW-0460">Magnesium</keyword>
<keyword evidence="4" id="KW-0444">Lipid biosynthesis</keyword>
<evidence type="ECO:0000256" key="19">
    <source>
        <dbReference type="SAM" id="Phobius"/>
    </source>
</evidence>
<keyword evidence="9 17" id="KW-0067">ATP-binding</keyword>
<feature type="transmembrane region" description="Helical" evidence="19">
    <location>
        <begin position="105"/>
        <end position="126"/>
    </location>
</feature>
<feature type="binding site" evidence="18">
    <location>
        <position position="85"/>
    </location>
    <ligand>
        <name>a divalent metal cation</name>
        <dbReference type="ChEBI" id="CHEBI:60240"/>
    </ligand>
</feature>
<dbReference type="CDD" id="cd14265">
    <property type="entry name" value="UDPK_IM_like"/>
    <property type="match status" value="1"/>
</dbReference>
<dbReference type="GO" id="GO:0005886">
    <property type="term" value="C:plasma membrane"/>
    <property type="evidence" value="ECO:0007669"/>
    <property type="project" value="UniProtKB-SubCell"/>
</dbReference>
<keyword evidence="12 19" id="KW-0472">Membrane</keyword>
<feature type="binding site" evidence="17">
    <location>
        <position position="37"/>
    </location>
    <ligand>
        <name>ATP</name>
        <dbReference type="ChEBI" id="CHEBI:30616"/>
    </ligand>
</feature>
<evidence type="ECO:0000256" key="1">
    <source>
        <dbReference type="ARBA" id="ARBA00004651"/>
    </source>
</evidence>
<evidence type="ECO:0000256" key="15">
    <source>
        <dbReference type="PIRSR" id="PIRSR600829-1"/>
    </source>
</evidence>
<sequence length="134" mass="14718">MKYWNRSDSGVTRMDVRKLFRSFRYAWNGIAHVAAAEQNFRIHIMAALSVSGAGWITGLSTAEWIVLIILFGGMLALELMNTAIERVVDLVSSEHHPLAGQAKDAAAGAVLIFAAASILIGCMIFIPKWINLLF</sequence>
<dbReference type="GO" id="GO:0016301">
    <property type="term" value="F:kinase activity"/>
    <property type="evidence" value="ECO:0007669"/>
    <property type="project" value="UniProtKB-KW"/>
</dbReference>
<evidence type="ECO:0000256" key="17">
    <source>
        <dbReference type="PIRSR" id="PIRSR600829-3"/>
    </source>
</evidence>
<dbReference type="GO" id="GO:0046872">
    <property type="term" value="F:metal ion binding"/>
    <property type="evidence" value="ECO:0007669"/>
    <property type="project" value="UniProtKB-KW"/>
</dbReference>